<dbReference type="EMBL" id="JAWQEG010001354">
    <property type="protein sequence ID" value="KAK3880101.1"/>
    <property type="molecule type" value="Genomic_DNA"/>
</dbReference>
<evidence type="ECO:0000313" key="3">
    <source>
        <dbReference type="EMBL" id="KAK3880101.1"/>
    </source>
</evidence>
<evidence type="ECO:0000259" key="2">
    <source>
        <dbReference type="PROSITE" id="PS50158"/>
    </source>
</evidence>
<name>A0AAE1KN69_PETCI</name>
<dbReference type="PANTHER" id="PTHR37984:SF11">
    <property type="entry name" value="INTEGRASE CATALYTIC DOMAIN-CONTAINING PROTEIN"/>
    <property type="match status" value="1"/>
</dbReference>
<protein>
    <recommendedName>
        <fullName evidence="2">CCHC-type domain-containing protein</fullName>
    </recommendedName>
</protein>
<dbReference type="InterPro" id="IPR021109">
    <property type="entry name" value="Peptidase_aspartic_dom_sf"/>
</dbReference>
<reference evidence="3" key="1">
    <citation type="submission" date="2023-10" db="EMBL/GenBank/DDBJ databases">
        <title>Genome assemblies of two species of porcelain crab, Petrolisthes cinctipes and Petrolisthes manimaculis (Anomura: Porcellanidae).</title>
        <authorList>
            <person name="Angst P."/>
        </authorList>
    </citation>
    <scope>NUCLEOTIDE SEQUENCE</scope>
    <source>
        <strain evidence="3">PB745_01</strain>
        <tissue evidence="3">Gill</tissue>
    </source>
</reference>
<dbReference type="PROSITE" id="PS50158">
    <property type="entry name" value="ZF_CCHC"/>
    <property type="match status" value="1"/>
</dbReference>
<keyword evidence="1" id="KW-0479">Metal-binding</keyword>
<dbReference type="Gene3D" id="4.10.60.10">
    <property type="entry name" value="Zinc finger, CCHC-type"/>
    <property type="match status" value="1"/>
</dbReference>
<dbReference type="InterPro" id="IPR001969">
    <property type="entry name" value="Aspartic_peptidase_AS"/>
</dbReference>
<dbReference type="CDD" id="cd00303">
    <property type="entry name" value="retropepsin_like"/>
    <property type="match status" value="1"/>
</dbReference>
<dbReference type="InterPro" id="IPR036875">
    <property type="entry name" value="Znf_CCHC_sf"/>
</dbReference>
<accession>A0AAE1KN69</accession>
<keyword evidence="1" id="KW-0863">Zinc-finger</keyword>
<dbReference type="GO" id="GO:0006508">
    <property type="term" value="P:proteolysis"/>
    <property type="evidence" value="ECO:0007669"/>
    <property type="project" value="InterPro"/>
</dbReference>
<dbReference type="GO" id="GO:0004190">
    <property type="term" value="F:aspartic-type endopeptidase activity"/>
    <property type="evidence" value="ECO:0007669"/>
    <property type="project" value="InterPro"/>
</dbReference>
<sequence>MKRLLRPERFDSDPSSSAAPQEWRHWFMTFENFLGALPQENQNKWSLLINFISPRIYETISECTTYNSAIDNLKSQYMKPTNAVFARHRLATRRQQSGESLDEYLQALKSLSKDCVFKAVTATQHCEESIRDAFISGLQSSLIRQRLLENKTLDLATAVDQARALDSAQKNSDLYSATQPSRVLSAATQDTVGEVYVESPPIVAVVKGKCFFCGNSRHPRARCPARESICHKCQKKGHFAKVCRATSTTTTASAATTVSDDRVTLASVTSAATPGVLSKAVAKITINGTEVEGLIDSGSSDSFIHPDIVKRYALSVHHSQCAVSMATSTLSAQTSGYCQVNLNVNGRDYHEMRLAIGYFLSCVHM</sequence>
<feature type="domain" description="CCHC-type" evidence="2">
    <location>
        <begin position="230"/>
        <end position="244"/>
    </location>
</feature>
<dbReference type="InterPro" id="IPR001878">
    <property type="entry name" value="Znf_CCHC"/>
</dbReference>
<dbReference type="Pfam" id="PF13650">
    <property type="entry name" value="Asp_protease_2"/>
    <property type="match status" value="1"/>
</dbReference>
<organism evidence="3 4">
    <name type="scientific">Petrolisthes cinctipes</name>
    <name type="common">Flat porcelain crab</name>
    <dbReference type="NCBI Taxonomy" id="88211"/>
    <lineage>
        <taxon>Eukaryota</taxon>
        <taxon>Metazoa</taxon>
        <taxon>Ecdysozoa</taxon>
        <taxon>Arthropoda</taxon>
        <taxon>Crustacea</taxon>
        <taxon>Multicrustacea</taxon>
        <taxon>Malacostraca</taxon>
        <taxon>Eumalacostraca</taxon>
        <taxon>Eucarida</taxon>
        <taxon>Decapoda</taxon>
        <taxon>Pleocyemata</taxon>
        <taxon>Anomura</taxon>
        <taxon>Galatheoidea</taxon>
        <taxon>Porcellanidae</taxon>
        <taxon>Petrolisthes</taxon>
    </lineage>
</organism>
<dbReference type="AlphaFoldDB" id="A0AAE1KN69"/>
<dbReference type="SMART" id="SM00343">
    <property type="entry name" value="ZnF_C2HC"/>
    <property type="match status" value="2"/>
</dbReference>
<dbReference type="SUPFAM" id="SSF57756">
    <property type="entry name" value="Retrovirus zinc finger-like domains"/>
    <property type="match status" value="1"/>
</dbReference>
<keyword evidence="4" id="KW-1185">Reference proteome</keyword>
<evidence type="ECO:0000256" key="1">
    <source>
        <dbReference type="PROSITE-ProRule" id="PRU00047"/>
    </source>
</evidence>
<dbReference type="PANTHER" id="PTHR37984">
    <property type="entry name" value="PROTEIN CBG26694"/>
    <property type="match status" value="1"/>
</dbReference>
<gene>
    <name evidence="3" type="ORF">Pcinc_015369</name>
</gene>
<evidence type="ECO:0000313" key="4">
    <source>
        <dbReference type="Proteomes" id="UP001286313"/>
    </source>
</evidence>
<dbReference type="GO" id="GO:0003676">
    <property type="term" value="F:nucleic acid binding"/>
    <property type="evidence" value="ECO:0007669"/>
    <property type="project" value="InterPro"/>
</dbReference>
<dbReference type="SUPFAM" id="SSF50630">
    <property type="entry name" value="Acid proteases"/>
    <property type="match status" value="1"/>
</dbReference>
<dbReference type="GO" id="GO:0008270">
    <property type="term" value="F:zinc ion binding"/>
    <property type="evidence" value="ECO:0007669"/>
    <property type="project" value="UniProtKB-KW"/>
</dbReference>
<proteinExistence type="predicted"/>
<dbReference type="PROSITE" id="PS00141">
    <property type="entry name" value="ASP_PROTEASE"/>
    <property type="match status" value="1"/>
</dbReference>
<keyword evidence="1" id="KW-0862">Zinc</keyword>
<comment type="caution">
    <text evidence="3">The sequence shown here is derived from an EMBL/GenBank/DDBJ whole genome shotgun (WGS) entry which is preliminary data.</text>
</comment>
<dbReference type="Gene3D" id="2.40.70.10">
    <property type="entry name" value="Acid Proteases"/>
    <property type="match status" value="1"/>
</dbReference>
<dbReference type="Proteomes" id="UP001286313">
    <property type="component" value="Unassembled WGS sequence"/>
</dbReference>
<dbReference type="InterPro" id="IPR050951">
    <property type="entry name" value="Retrovirus_Pol_polyprotein"/>
</dbReference>